<dbReference type="RefSeq" id="WP_039258532.1">
    <property type="nucleotide sequence ID" value="NZ_JDRY01000044.1"/>
</dbReference>
<evidence type="ECO:0000313" key="1">
    <source>
        <dbReference type="EMBL" id="KGM98860.1"/>
    </source>
</evidence>
<dbReference type="EMBL" id="JDRY01000044">
    <property type="protein sequence ID" value="KGM98860.1"/>
    <property type="molecule type" value="Genomic_DNA"/>
</dbReference>
<comment type="caution">
    <text evidence="1">The sequence shown here is derived from an EMBL/GenBank/DDBJ whole genome shotgun (WGS) entry which is preliminary data.</text>
</comment>
<protein>
    <submittedName>
        <fullName evidence="1">Uncharacterized protein</fullName>
    </submittedName>
</protein>
<evidence type="ECO:0000313" key="2">
    <source>
        <dbReference type="Proteomes" id="UP000030014"/>
    </source>
</evidence>
<gene>
    <name evidence="1" type="ORF">Z955_10025</name>
</gene>
<accession>A0A0A0IH16</accession>
<sequence>MGSRKVIESYKVDINGLADLLGKLVSSYQALIGSSAQLNGMAASRKSQVKDTLQKAGKIGEMIDEIIKVLEEASNNYLDYCELKSEIIKTTINENYIVAEINEELSFKE</sequence>
<dbReference type="Proteomes" id="UP000030014">
    <property type="component" value="Unassembled WGS sequence"/>
</dbReference>
<name>A0A0A0IH16_CLOBO</name>
<reference evidence="1 2" key="1">
    <citation type="submission" date="2014-01" db="EMBL/GenBank/DDBJ databases">
        <title>Plasmidome dynamics in the species complex Clostridium novyi sensu lato converts strains of independent lineages into distinctly different pathogens.</title>
        <authorList>
            <person name="Skarin H."/>
            <person name="Segerman B."/>
        </authorList>
    </citation>
    <scope>NUCLEOTIDE SEQUENCE [LARGE SCALE GENOMIC DNA]</scope>
    <source>
        <strain evidence="1 2">DC5</strain>
    </source>
</reference>
<organism evidence="1 2">
    <name type="scientific">Clostridium botulinum C/D str. DC5</name>
    <dbReference type="NCBI Taxonomy" id="1443128"/>
    <lineage>
        <taxon>Bacteria</taxon>
        <taxon>Bacillati</taxon>
        <taxon>Bacillota</taxon>
        <taxon>Clostridia</taxon>
        <taxon>Eubacteriales</taxon>
        <taxon>Clostridiaceae</taxon>
        <taxon>Clostridium</taxon>
    </lineage>
</organism>
<dbReference type="AlphaFoldDB" id="A0A0A0IH16"/>
<proteinExistence type="predicted"/>